<protein>
    <submittedName>
        <fullName evidence="15">Saoe class I histocompatibility antigen, C alpha chain</fullName>
    </submittedName>
</protein>
<dbReference type="SUPFAM" id="SSF54452">
    <property type="entry name" value="MHC antigen-recognition domain"/>
    <property type="match status" value="1"/>
</dbReference>
<dbReference type="GO" id="GO:0001916">
    <property type="term" value="P:positive regulation of T cell mediated cytotoxicity"/>
    <property type="evidence" value="ECO:0007669"/>
    <property type="project" value="TreeGrafter"/>
</dbReference>
<comment type="function">
    <text evidence="1">Involved in the presentation of foreign antigens to the immune system.</text>
</comment>
<evidence type="ECO:0000256" key="10">
    <source>
        <dbReference type="RuleBase" id="RU004439"/>
    </source>
</evidence>
<dbReference type="GO" id="GO:0005615">
    <property type="term" value="C:extracellular space"/>
    <property type="evidence" value="ECO:0007669"/>
    <property type="project" value="TreeGrafter"/>
</dbReference>
<dbReference type="Proteomes" id="UP000886700">
    <property type="component" value="Unplaced"/>
</dbReference>
<dbReference type="GeneID" id="101829769"/>
<dbReference type="AlphaFoldDB" id="A0A1U8CQ15"/>
<gene>
    <name evidence="15" type="primary">LOC101829769</name>
</gene>
<keyword evidence="9" id="KW-0325">Glycoprotein</keyword>
<dbReference type="eggNOG" id="ENOG502RQEK">
    <property type="taxonomic scope" value="Eukaryota"/>
</dbReference>
<dbReference type="Gene3D" id="2.60.40.10">
    <property type="entry name" value="Immunoglobulins"/>
    <property type="match status" value="1"/>
</dbReference>
<keyword evidence="5 11" id="KW-0812">Transmembrane</keyword>
<dbReference type="InterPro" id="IPR003597">
    <property type="entry name" value="Ig_C1-set"/>
</dbReference>
<dbReference type="PANTHER" id="PTHR16675">
    <property type="entry name" value="MHC CLASS I-RELATED"/>
    <property type="match status" value="1"/>
</dbReference>
<feature type="signal peptide" evidence="12">
    <location>
        <begin position="1"/>
        <end position="22"/>
    </location>
</feature>
<dbReference type="KEGG" id="maua:101829769"/>
<keyword evidence="12" id="KW-0732">Signal</keyword>
<keyword evidence="14" id="KW-1185">Reference proteome</keyword>
<dbReference type="GO" id="GO:0005102">
    <property type="term" value="F:signaling receptor binding"/>
    <property type="evidence" value="ECO:0007669"/>
    <property type="project" value="TreeGrafter"/>
</dbReference>
<evidence type="ECO:0000256" key="7">
    <source>
        <dbReference type="ARBA" id="ARBA00022989"/>
    </source>
</evidence>
<dbReference type="InterPro" id="IPR050208">
    <property type="entry name" value="MHC_class-I_related"/>
</dbReference>
<dbReference type="PROSITE" id="PS50835">
    <property type="entry name" value="IG_LIKE"/>
    <property type="match status" value="1"/>
</dbReference>
<dbReference type="Gene3D" id="3.30.500.10">
    <property type="entry name" value="MHC class I-like antigen recognition-like"/>
    <property type="match status" value="1"/>
</dbReference>
<dbReference type="InterPro" id="IPR013783">
    <property type="entry name" value="Ig-like_fold"/>
</dbReference>
<dbReference type="InterPro" id="IPR001039">
    <property type="entry name" value="MHC_I_a_a1/a2"/>
</dbReference>
<dbReference type="InterPro" id="IPR037055">
    <property type="entry name" value="MHC_I-like_Ag-recog_sf"/>
</dbReference>
<dbReference type="FunFam" id="3.30.500.10:FF:000001">
    <property type="entry name" value="H-2 class I histocompatibility antigen, alpha chain"/>
    <property type="match status" value="1"/>
</dbReference>
<evidence type="ECO:0000256" key="6">
    <source>
        <dbReference type="ARBA" id="ARBA00022859"/>
    </source>
</evidence>
<dbReference type="InterPro" id="IPR036179">
    <property type="entry name" value="Ig-like_dom_sf"/>
</dbReference>
<keyword evidence="4" id="KW-0490">MHC I</keyword>
<sequence>MGAAAQPATLLLLSLLQALTRTENQSLVGSHSMRYFATTTASVKGLRDPQVFIVAIVDDTQFLRFNSEAATKMEPLVPWAKQMGDSYWVLESEGLEHYAHTAQENLRFAIRIYNQSDDGSHTFQGLVGCDMGPDRRFIRGHYRHAFDVRDYISLNEDLRTWTVADNIAQLTQRQWEEKKVAEHWRIFLEGWCIRWLVRHLELGKEILRRSDPPKTHVTHHPRPEGDVTLRCWALGFYPAEITLTWQRDGEDQTQDMELVDTRPAGDGTFQKWAAVVVISGEEQRYTCHVDHEGLPEPLILRWEPPPWPTIGMTVVVVLLGVVVAGAVAAIVMRRRKSAASHTVSRPGLELTM</sequence>
<dbReference type="GO" id="GO:0042612">
    <property type="term" value="C:MHC class I protein complex"/>
    <property type="evidence" value="ECO:0007669"/>
    <property type="project" value="UniProtKB-KW"/>
</dbReference>
<evidence type="ECO:0000256" key="9">
    <source>
        <dbReference type="ARBA" id="ARBA00023180"/>
    </source>
</evidence>
<dbReference type="GO" id="GO:0002486">
    <property type="term" value="P:antigen processing and presentation of endogenous peptide antigen via MHC class I via ER pathway, TAP-independent"/>
    <property type="evidence" value="ECO:0007669"/>
    <property type="project" value="TreeGrafter"/>
</dbReference>
<evidence type="ECO:0000256" key="3">
    <source>
        <dbReference type="ARBA" id="ARBA00006909"/>
    </source>
</evidence>
<proteinExistence type="inferred from homology"/>
<dbReference type="RefSeq" id="XP_012981537.2">
    <property type="nucleotide sequence ID" value="XM_013126083.3"/>
</dbReference>
<dbReference type="GO" id="GO:0098553">
    <property type="term" value="C:lumenal side of endoplasmic reticulum membrane"/>
    <property type="evidence" value="ECO:0007669"/>
    <property type="project" value="UniProtKB-ARBA"/>
</dbReference>
<organism evidence="14 15">
    <name type="scientific">Mesocricetus auratus</name>
    <name type="common">Golden hamster</name>
    <dbReference type="NCBI Taxonomy" id="10036"/>
    <lineage>
        <taxon>Eukaryota</taxon>
        <taxon>Metazoa</taxon>
        <taxon>Chordata</taxon>
        <taxon>Craniata</taxon>
        <taxon>Vertebrata</taxon>
        <taxon>Euteleostomi</taxon>
        <taxon>Mammalia</taxon>
        <taxon>Eutheria</taxon>
        <taxon>Euarchontoglires</taxon>
        <taxon>Glires</taxon>
        <taxon>Rodentia</taxon>
        <taxon>Myomorpha</taxon>
        <taxon>Muroidea</taxon>
        <taxon>Cricetidae</taxon>
        <taxon>Cricetinae</taxon>
        <taxon>Mesocricetus</taxon>
    </lineage>
</organism>
<feature type="domain" description="Ig-like" evidence="13">
    <location>
        <begin position="213"/>
        <end position="291"/>
    </location>
</feature>
<dbReference type="Pfam" id="PF07654">
    <property type="entry name" value="C1-set"/>
    <property type="match status" value="1"/>
</dbReference>
<evidence type="ECO:0000256" key="11">
    <source>
        <dbReference type="SAM" id="Phobius"/>
    </source>
</evidence>
<keyword evidence="8 11" id="KW-0472">Membrane</keyword>
<accession>A0A1U8CQ15</accession>
<dbReference type="GO" id="GO:0002476">
    <property type="term" value="P:antigen processing and presentation of endogenous peptide antigen via MHC class Ib"/>
    <property type="evidence" value="ECO:0007669"/>
    <property type="project" value="TreeGrafter"/>
</dbReference>
<dbReference type="InterPro" id="IPR003006">
    <property type="entry name" value="Ig/MHC_CS"/>
</dbReference>
<feature type="chain" id="PRO_5017969439" evidence="12">
    <location>
        <begin position="23"/>
        <end position="352"/>
    </location>
</feature>
<evidence type="ECO:0000313" key="14">
    <source>
        <dbReference type="Proteomes" id="UP000886700"/>
    </source>
</evidence>
<dbReference type="InterPro" id="IPR011162">
    <property type="entry name" value="MHC_I/II-like_Ag-recog"/>
</dbReference>
<evidence type="ECO:0000256" key="5">
    <source>
        <dbReference type="ARBA" id="ARBA00022692"/>
    </source>
</evidence>
<feature type="transmembrane region" description="Helical" evidence="11">
    <location>
        <begin position="307"/>
        <end position="331"/>
    </location>
</feature>
<evidence type="ECO:0000259" key="13">
    <source>
        <dbReference type="PROSITE" id="PS50835"/>
    </source>
</evidence>
<dbReference type="PROSITE" id="PS00290">
    <property type="entry name" value="IG_MHC"/>
    <property type="match status" value="1"/>
</dbReference>
<dbReference type="GO" id="GO:0006955">
    <property type="term" value="P:immune response"/>
    <property type="evidence" value="ECO:0007669"/>
    <property type="project" value="TreeGrafter"/>
</dbReference>
<dbReference type="OrthoDB" id="8936120at2759"/>
<dbReference type="InterPro" id="IPR011161">
    <property type="entry name" value="MHC_I-like_Ag-recog"/>
</dbReference>
<dbReference type="FunFam" id="2.60.40.10:FF:000014">
    <property type="entry name" value="H-2 class I histocompatibility antigen, alpha chain"/>
    <property type="match status" value="1"/>
</dbReference>
<evidence type="ECO:0000256" key="12">
    <source>
        <dbReference type="SAM" id="SignalP"/>
    </source>
</evidence>
<dbReference type="InterPro" id="IPR007110">
    <property type="entry name" value="Ig-like_dom"/>
</dbReference>
<dbReference type="PANTHER" id="PTHR16675:SF243">
    <property type="entry name" value="H-2 CLASS I HISTOCOMPATIBILITY ANTIGEN, TLA(B) ALPHA CHAIN-RELATED"/>
    <property type="match status" value="1"/>
</dbReference>
<evidence type="ECO:0000256" key="1">
    <source>
        <dbReference type="ARBA" id="ARBA00002297"/>
    </source>
</evidence>
<dbReference type="SUPFAM" id="SSF48726">
    <property type="entry name" value="Immunoglobulin"/>
    <property type="match status" value="1"/>
</dbReference>
<keyword evidence="7 11" id="KW-1133">Transmembrane helix</keyword>
<dbReference type="GO" id="GO:0042605">
    <property type="term" value="F:peptide antigen binding"/>
    <property type="evidence" value="ECO:0007669"/>
    <property type="project" value="TreeGrafter"/>
</dbReference>
<dbReference type="SMART" id="SM00407">
    <property type="entry name" value="IGc1"/>
    <property type="match status" value="1"/>
</dbReference>
<comment type="subcellular location">
    <subcellularLocation>
        <location evidence="2">Membrane</location>
        <topology evidence="2">Single-pass type I membrane protein</topology>
    </subcellularLocation>
</comment>
<evidence type="ECO:0000313" key="15">
    <source>
        <dbReference type="RefSeq" id="XP_012981537.2"/>
    </source>
</evidence>
<dbReference type="GO" id="GO:0009897">
    <property type="term" value="C:external side of plasma membrane"/>
    <property type="evidence" value="ECO:0007669"/>
    <property type="project" value="TreeGrafter"/>
</dbReference>
<evidence type="ECO:0000256" key="4">
    <source>
        <dbReference type="ARBA" id="ARBA00022451"/>
    </source>
</evidence>
<evidence type="ECO:0000256" key="2">
    <source>
        <dbReference type="ARBA" id="ARBA00004479"/>
    </source>
</evidence>
<dbReference type="CDD" id="cd07698">
    <property type="entry name" value="IgC1_MHC_I_alpha3"/>
    <property type="match status" value="1"/>
</dbReference>
<evidence type="ECO:0000256" key="8">
    <source>
        <dbReference type="ARBA" id="ARBA00023136"/>
    </source>
</evidence>
<comment type="similarity">
    <text evidence="3 10">Belongs to the MHC class I family.</text>
</comment>
<dbReference type="PRINTS" id="PR01638">
    <property type="entry name" value="MHCCLASSI"/>
</dbReference>
<dbReference type="GO" id="GO:0030670">
    <property type="term" value="C:phagocytic vesicle membrane"/>
    <property type="evidence" value="ECO:0007669"/>
    <property type="project" value="UniProtKB-ARBA"/>
</dbReference>
<dbReference type="Pfam" id="PF00129">
    <property type="entry name" value="MHC_I"/>
    <property type="match status" value="1"/>
</dbReference>
<keyword evidence="6" id="KW-0391">Immunity</keyword>
<reference evidence="15" key="1">
    <citation type="submission" date="2025-08" db="UniProtKB">
        <authorList>
            <consortium name="RefSeq"/>
        </authorList>
    </citation>
    <scope>IDENTIFICATION</scope>
    <source>
        <tissue evidence="15">Liver</tissue>
    </source>
</reference>
<name>A0A1U8CQ15_MESAU</name>